<dbReference type="GO" id="GO:0005737">
    <property type="term" value="C:cytoplasm"/>
    <property type="evidence" value="ECO:0007669"/>
    <property type="project" value="TreeGrafter"/>
</dbReference>
<keyword evidence="4 7" id="KW-0378">Hydrolase</keyword>
<dbReference type="PROSITE" id="PS00893">
    <property type="entry name" value="NUDIX_BOX"/>
    <property type="match status" value="1"/>
</dbReference>
<gene>
    <name evidence="7" type="primary">mutX</name>
    <name evidence="7" type="ORF">PAESOLCIP111_06479</name>
</gene>
<evidence type="ECO:0000256" key="4">
    <source>
        <dbReference type="ARBA" id="ARBA00022801"/>
    </source>
</evidence>
<protein>
    <submittedName>
        <fullName evidence="7">8-oxo-dGTP diphosphatase</fullName>
        <ecNumber evidence="7">3.6.1.55</ecNumber>
    </submittedName>
</protein>
<comment type="caution">
    <text evidence="7">The sequence shown here is derived from an EMBL/GenBank/DDBJ whole genome shotgun (WGS) entry which is preliminary data.</text>
</comment>
<evidence type="ECO:0000313" key="8">
    <source>
        <dbReference type="Proteomes" id="UP000693672"/>
    </source>
</evidence>
<dbReference type="CDD" id="cd18886">
    <property type="entry name" value="NUDIX_MutT_Nudt1"/>
    <property type="match status" value="1"/>
</dbReference>
<dbReference type="EC" id="3.6.1.55" evidence="7"/>
<dbReference type="EMBL" id="CAJVAS010000067">
    <property type="protein sequence ID" value="CAG7652197.1"/>
    <property type="molecule type" value="Genomic_DNA"/>
</dbReference>
<name>A0A916K9A3_9BACL</name>
<evidence type="ECO:0000313" key="7">
    <source>
        <dbReference type="EMBL" id="CAG7652197.1"/>
    </source>
</evidence>
<dbReference type="PANTHER" id="PTHR43758">
    <property type="entry name" value="7,8-DIHYDRO-8-OXOGUANINE TRIPHOSPHATASE"/>
    <property type="match status" value="1"/>
</dbReference>
<evidence type="ECO:0000256" key="1">
    <source>
        <dbReference type="ARBA" id="ARBA00001946"/>
    </source>
</evidence>
<dbReference type="Pfam" id="PF00293">
    <property type="entry name" value="NUDIX"/>
    <property type="match status" value="1"/>
</dbReference>
<evidence type="ECO:0000256" key="5">
    <source>
        <dbReference type="ARBA" id="ARBA00022842"/>
    </source>
</evidence>
<accession>A0A916K9A3</accession>
<feature type="domain" description="Nudix hydrolase" evidence="6">
    <location>
        <begin position="1"/>
        <end position="132"/>
    </location>
</feature>
<dbReference type="PROSITE" id="PS51462">
    <property type="entry name" value="NUDIX"/>
    <property type="match status" value="1"/>
</dbReference>
<comment type="cofactor">
    <cofactor evidence="1">
        <name>Mg(2+)</name>
        <dbReference type="ChEBI" id="CHEBI:18420"/>
    </cofactor>
</comment>
<proteinExistence type="inferred from homology"/>
<organism evidence="7 8">
    <name type="scientific">Paenibacillus solanacearum</name>
    <dbReference type="NCBI Taxonomy" id="2048548"/>
    <lineage>
        <taxon>Bacteria</taxon>
        <taxon>Bacillati</taxon>
        <taxon>Bacillota</taxon>
        <taxon>Bacilli</taxon>
        <taxon>Bacillales</taxon>
        <taxon>Paenibacillaceae</taxon>
        <taxon>Paenibacillus</taxon>
    </lineage>
</organism>
<dbReference type="GO" id="GO:0035539">
    <property type="term" value="F:8-oxo-7,8-dihydrodeoxyguanosine triphosphate pyrophosphatase activity"/>
    <property type="evidence" value="ECO:0007669"/>
    <property type="project" value="UniProtKB-EC"/>
</dbReference>
<reference evidence="7" key="1">
    <citation type="submission" date="2021-06" db="EMBL/GenBank/DDBJ databases">
        <authorList>
            <person name="Criscuolo A."/>
        </authorList>
    </citation>
    <scope>NUCLEOTIDE SEQUENCE</scope>
    <source>
        <strain evidence="7">CIP111600</strain>
    </source>
</reference>
<keyword evidence="8" id="KW-1185">Reference proteome</keyword>
<dbReference type="PANTHER" id="PTHR43758:SF2">
    <property type="entry name" value="OXIDIZED PURINE NUCLEOSIDE TRIPHOSPHATE HYDROLASE"/>
    <property type="match status" value="1"/>
</dbReference>
<dbReference type="Proteomes" id="UP000693672">
    <property type="component" value="Unassembled WGS sequence"/>
</dbReference>
<keyword evidence="3" id="KW-0479">Metal-binding</keyword>
<dbReference type="AlphaFoldDB" id="A0A916K9A3"/>
<dbReference type="GO" id="GO:0046872">
    <property type="term" value="F:metal ion binding"/>
    <property type="evidence" value="ECO:0007669"/>
    <property type="project" value="UniProtKB-KW"/>
</dbReference>
<dbReference type="InterPro" id="IPR000086">
    <property type="entry name" value="NUDIX_hydrolase_dom"/>
</dbReference>
<keyword evidence="5" id="KW-0460">Magnesium</keyword>
<evidence type="ECO:0000259" key="6">
    <source>
        <dbReference type="PROSITE" id="PS51462"/>
    </source>
</evidence>
<evidence type="ECO:0000256" key="2">
    <source>
        <dbReference type="ARBA" id="ARBA00005582"/>
    </source>
</evidence>
<evidence type="ECO:0000256" key="3">
    <source>
        <dbReference type="ARBA" id="ARBA00022723"/>
    </source>
</evidence>
<dbReference type="InterPro" id="IPR020084">
    <property type="entry name" value="NUDIX_hydrolase_CS"/>
</dbReference>
<comment type="similarity">
    <text evidence="2">Belongs to the Nudix hydrolase family.</text>
</comment>
<sequence>MYRYTLCFINRGTELLMINRNKQPEMGVWNGVGGKIEPSEIPEQCVLREVFEETNIRLEKVSFTGTVTWINPVKGTSGMHVFLGEVSENYEYSTPVSIDEGILEWKEISWVLDSNNRGISNRIQEFLPLMIDGYILDHRYTYDQDGTTFCYEQVPLNQLA</sequence>
<dbReference type="RefSeq" id="WP_218096126.1">
    <property type="nucleotide sequence ID" value="NZ_CAJVAS010000067.1"/>
</dbReference>